<dbReference type="SMART" id="SM00421">
    <property type="entry name" value="HTH_LUXR"/>
    <property type="match status" value="1"/>
</dbReference>
<dbReference type="SUPFAM" id="SSF52172">
    <property type="entry name" value="CheY-like"/>
    <property type="match status" value="1"/>
</dbReference>
<evidence type="ECO:0000313" key="8">
    <source>
        <dbReference type="Proteomes" id="UP000280935"/>
    </source>
</evidence>
<dbReference type="GO" id="GO:0003677">
    <property type="term" value="F:DNA binding"/>
    <property type="evidence" value="ECO:0007669"/>
    <property type="project" value="UniProtKB-KW"/>
</dbReference>
<evidence type="ECO:0000256" key="3">
    <source>
        <dbReference type="ARBA" id="ARBA00023163"/>
    </source>
</evidence>
<dbReference type="PRINTS" id="PR00038">
    <property type="entry name" value="HTHLUXR"/>
</dbReference>
<dbReference type="PANTHER" id="PTHR44688">
    <property type="entry name" value="DNA-BINDING TRANSCRIPTIONAL ACTIVATOR DEVR_DOSR"/>
    <property type="match status" value="1"/>
</dbReference>
<dbReference type="Gene3D" id="3.40.50.2300">
    <property type="match status" value="1"/>
</dbReference>
<gene>
    <name evidence="7" type="ORF">EII35_14935</name>
</gene>
<dbReference type="SUPFAM" id="SSF46894">
    <property type="entry name" value="C-terminal effector domain of the bipartite response regulators"/>
    <property type="match status" value="1"/>
</dbReference>
<evidence type="ECO:0000259" key="6">
    <source>
        <dbReference type="PROSITE" id="PS50110"/>
    </source>
</evidence>
<feature type="domain" description="HTH luxR-type" evidence="5">
    <location>
        <begin position="78"/>
        <end position="143"/>
    </location>
</feature>
<feature type="domain" description="Response regulatory" evidence="6">
    <location>
        <begin position="1"/>
        <end position="53"/>
    </location>
</feature>
<proteinExistence type="predicted"/>
<dbReference type="CDD" id="cd06170">
    <property type="entry name" value="LuxR_C_like"/>
    <property type="match status" value="1"/>
</dbReference>
<dbReference type="InterPro" id="IPR016032">
    <property type="entry name" value="Sig_transdc_resp-reg_C-effctor"/>
</dbReference>
<keyword evidence="3" id="KW-0804">Transcription</keyword>
<dbReference type="AlphaFoldDB" id="A0A3P1WM23"/>
<protein>
    <submittedName>
        <fullName evidence="7">DNA-binding response regulator</fullName>
    </submittedName>
</protein>
<keyword evidence="2 7" id="KW-0238">DNA-binding</keyword>
<dbReference type="GO" id="GO:0006355">
    <property type="term" value="P:regulation of DNA-templated transcription"/>
    <property type="evidence" value="ECO:0007669"/>
    <property type="project" value="InterPro"/>
</dbReference>
<evidence type="ECO:0000259" key="5">
    <source>
        <dbReference type="PROSITE" id="PS50043"/>
    </source>
</evidence>
<reference evidence="7 8" key="1">
    <citation type="submission" date="2018-11" db="EMBL/GenBank/DDBJ databases">
        <title>Genomes From Bacteria Associated with the Canine Oral Cavity: a Test Case for Automated Genome-Based Taxonomic Assignment.</title>
        <authorList>
            <person name="Coil D.A."/>
            <person name="Jospin G."/>
            <person name="Darling A.E."/>
            <person name="Wallis C."/>
            <person name="Davis I.J."/>
            <person name="Harris S."/>
            <person name="Eisen J.A."/>
            <person name="Holcombe L.J."/>
            <person name="O'Flynn C."/>
        </authorList>
    </citation>
    <scope>NUCLEOTIDE SEQUENCE [LARGE SCALE GENOMIC DNA]</scope>
    <source>
        <strain evidence="7 8">OH2822_COT-296</strain>
    </source>
</reference>
<dbReference type="PROSITE" id="PS50110">
    <property type="entry name" value="RESPONSE_REGULATORY"/>
    <property type="match status" value="1"/>
</dbReference>
<name>A0A3P1WM23_9ACTN</name>
<dbReference type="PANTHER" id="PTHR44688:SF16">
    <property type="entry name" value="DNA-BINDING TRANSCRIPTIONAL ACTIVATOR DEVR_DOSR"/>
    <property type="match status" value="1"/>
</dbReference>
<dbReference type="GO" id="GO:0000160">
    <property type="term" value="P:phosphorelay signal transduction system"/>
    <property type="evidence" value="ECO:0007669"/>
    <property type="project" value="InterPro"/>
</dbReference>
<comment type="caution">
    <text evidence="4">Lacks conserved residue(s) required for the propagation of feature annotation.</text>
</comment>
<dbReference type="EMBL" id="RQYT01000066">
    <property type="protein sequence ID" value="RRD47594.1"/>
    <property type="molecule type" value="Genomic_DNA"/>
</dbReference>
<dbReference type="InterPro" id="IPR011006">
    <property type="entry name" value="CheY-like_superfamily"/>
</dbReference>
<comment type="caution">
    <text evidence="7">The sequence shown here is derived from an EMBL/GenBank/DDBJ whole genome shotgun (WGS) entry which is preliminary data.</text>
</comment>
<dbReference type="Proteomes" id="UP000280935">
    <property type="component" value="Unassembled WGS sequence"/>
</dbReference>
<evidence type="ECO:0000256" key="1">
    <source>
        <dbReference type="ARBA" id="ARBA00023015"/>
    </source>
</evidence>
<dbReference type="PROSITE" id="PS50043">
    <property type="entry name" value="HTH_LUXR_2"/>
    <property type="match status" value="1"/>
</dbReference>
<evidence type="ECO:0000256" key="2">
    <source>
        <dbReference type="ARBA" id="ARBA00023125"/>
    </source>
</evidence>
<dbReference type="InterPro" id="IPR000792">
    <property type="entry name" value="Tscrpt_reg_LuxR_C"/>
</dbReference>
<evidence type="ECO:0000313" key="7">
    <source>
        <dbReference type="EMBL" id="RRD47594.1"/>
    </source>
</evidence>
<accession>A0A3P1WM23</accession>
<organism evidence="7 8">
    <name type="scientific">Arachnia propionica</name>
    <dbReference type="NCBI Taxonomy" id="1750"/>
    <lineage>
        <taxon>Bacteria</taxon>
        <taxon>Bacillati</taxon>
        <taxon>Actinomycetota</taxon>
        <taxon>Actinomycetes</taxon>
        <taxon>Propionibacteriales</taxon>
        <taxon>Propionibacteriaceae</taxon>
        <taxon>Arachnia</taxon>
    </lineage>
</organism>
<sequence>MRRFASWPQACVVVLATFGGLEYIVAALKAGASGYLLKDAGLPALAAGIRQAVRGDMPLSTAVRRQLVASLASTRSPVEAVDLGLTEREREVLVHLTRGMTNQQISGQMYLCERSVKQCLKDIGGKLGVTSRTQILVRAIQLGIVDPHAVPLVDPRR</sequence>
<keyword evidence="1" id="KW-0805">Transcription regulation</keyword>
<dbReference type="InterPro" id="IPR001789">
    <property type="entry name" value="Sig_transdc_resp-reg_receiver"/>
</dbReference>
<dbReference type="Pfam" id="PF00196">
    <property type="entry name" value="GerE"/>
    <property type="match status" value="1"/>
</dbReference>
<dbReference type="OrthoDB" id="9808843at2"/>
<evidence type="ECO:0000256" key="4">
    <source>
        <dbReference type="PROSITE-ProRule" id="PRU00169"/>
    </source>
</evidence>